<evidence type="ECO:0000256" key="16">
    <source>
        <dbReference type="ARBA" id="ARBA00024494"/>
    </source>
</evidence>
<evidence type="ECO:0000259" key="24">
    <source>
        <dbReference type="Pfam" id="PF00946"/>
    </source>
</evidence>
<evidence type="ECO:0000256" key="18">
    <source>
        <dbReference type="ARBA" id="ARBA00030436"/>
    </source>
</evidence>
<keyword evidence="9" id="KW-0547">Nucleotide-binding</keyword>
<dbReference type="GO" id="GO:0004482">
    <property type="term" value="F:mRNA 5'-cap (guanine-N7-)-methyltransferase activity"/>
    <property type="evidence" value="ECO:0007669"/>
    <property type="project" value="InterPro"/>
</dbReference>
<dbReference type="GO" id="GO:0044423">
    <property type="term" value="C:virion component"/>
    <property type="evidence" value="ECO:0007669"/>
    <property type="project" value="UniProtKB-KW"/>
</dbReference>
<evidence type="ECO:0000256" key="23">
    <source>
        <dbReference type="SAM" id="Coils"/>
    </source>
</evidence>
<evidence type="ECO:0000256" key="4">
    <source>
        <dbReference type="ARBA" id="ARBA00022484"/>
    </source>
</evidence>
<feature type="coiled-coil region" evidence="23">
    <location>
        <begin position="301"/>
        <end position="328"/>
    </location>
</feature>
<evidence type="ECO:0000256" key="12">
    <source>
        <dbReference type="ARBA" id="ARBA00022953"/>
    </source>
</evidence>
<dbReference type="EC" id="2.7.7.48" evidence="3"/>
<evidence type="ECO:0000256" key="22">
    <source>
        <dbReference type="ARBA" id="ARBA00048548"/>
    </source>
</evidence>
<evidence type="ECO:0000256" key="13">
    <source>
        <dbReference type="ARBA" id="ARBA00023042"/>
    </source>
</evidence>
<evidence type="ECO:0000256" key="6">
    <source>
        <dbReference type="ARBA" id="ARBA00022679"/>
    </source>
</evidence>
<evidence type="ECO:0000256" key="5">
    <source>
        <dbReference type="ARBA" id="ARBA00022664"/>
    </source>
</evidence>
<keyword evidence="11" id="KW-0946">Virion</keyword>
<evidence type="ECO:0000256" key="1">
    <source>
        <dbReference type="ARBA" id="ARBA00004192"/>
    </source>
</evidence>
<comment type="catalytic activity">
    <reaction evidence="16">
        <text>a 5'-end triphospho-adenylyl-adenylyl-cytidylyl-adenosine in mRNA + GDP + H(+) = a 5'-end (5'-triphosphoguanosine)-adenylyl-adenylyl-cytidylyl-adenosine in mRNA + diphosphate</text>
        <dbReference type="Rhea" id="RHEA:65436"/>
        <dbReference type="Rhea" id="RHEA-COMP:16797"/>
        <dbReference type="Rhea" id="RHEA-COMP:16799"/>
        <dbReference type="ChEBI" id="CHEBI:15378"/>
        <dbReference type="ChEBI" id="CHEBI:33019"/>
        <dbReference type="ChEBI" id="CHEBI:58189"/>
        <dbReference type="ChEBI" id="CHEBI:156484"/>
        <dbReference type="ChEBI" id="CHEBI:156503"/>
        <dbReference type="EC" id="2.7.7.88"/>
    </reaction>
</comment>
<evidence type="ECO:0000256" key="10">
    <source>
        <dbReference type="ARBA" id="ARBA00022840"/>
    </source>
</evidence>
<keyword evidence="10" id="KW-0067">ATP-binding</keyword>
<evidence type="ECO:0000256" key="7">
    <source>
        <dbReference type="ARBA" id="ARBA00022691"/>
    </source>
</evidence>
<evidence type="ECO:0000256" key="19">
    <source>
        <dbReference type="ARBA" id="ARBA00031012"/>
    </source>
</evidence>
<dbReference type="Pfam" id="PF14318">
    <property type="entry name" value="Mononeg_mRNAcap"/>
    <property type="match status" value="1"/>
</dbReference>
<comment type="catalytic activity">
    <reaction evidence="17">
        <text>a 5'-end (5'-triphosphoguanosine)-(2'-O-methyladenylyl)-adenylyl-cytidylyl-adenosine in mRNA + S-adenosyl-L-methionine = a 5'-end (N(7)-methyl 5'-triphosphoguanosine)-(2'-O-methyladenylyl)-adenylyl-cytidylyl-adenosine in mRNA + S-adenosyl-L-homocysteine</text>
        <dbReference type="Rhea" id="RHEA:65440"/>
        <dbReference type="Rhea" id="RHEA-COMP:16798"/>
        <dbReference type="Rhea" id="RHEA-COMP:16801"/>
        <dbReference type="ChEBI" id="CHEBI:57856"/>
        <dbReference type="ChEBI" id="CHEBI:59789"/>
        <dbReference type="ChEBI" id="CHEBI:156482"/>
        <dbReference type="ChEBI" id="CHEBI:156483"/>
    </reaction>
</comment>
<sequence>MDDWYDDSDGEQEEPDLVEDDKLLCDLHLNSALNLDRLAKVQGRPLPYDCYFDQRLDKSVKHTKRVHSEWLRSEYKEHPQTSCLLGIIPAKIELSKVSDSVECWDDDVVMSFLDHLQTAFLQRTLHMKFESVRQGLSEGTLTVPEGLILRFQRLMTVALATSEVIRGGDLPLQLSGEVVLIDRVVCSEVALTKNKKMWVSTDGTSVLMTVNGVTYTSIWTDLLASIDLIGQRICSFLSHSIALRVGEPGGISHVEHIKILRSLDKVLEEYGNDGYKLIGMFETACVGQILSTNPDGINDHMGLLRNMYEEISEIIESLELEEEAVMKQFDTLMDALKELRSDQLSNVFCEYRIWGHPYVDVYKGMKKVHSVGTANKVISPYLPKYMVHVFKEYLVCGIFDKTTKYPNGMIDQSLGMNDYSYIERQIYCNRAIEKYAPGYSLEDWGRINIPQCFSVPSTYDITHILNDKAISPKLSKIIEAVVKGTPLDRMDGRRGILSWLEGNTVNCYALLKAIGTHGINKDDLVIGMYEKEREMKIDARMFALMSETMRYYFVITEGLIADHLLPLFPQITMKDSLNKLQKRMWTAGGGSDSERFNVNVNIDFSKWNTNMRGKLMTPLFREMDRAFGLDKVIERTHDIFSQSLIYSCSGNYIPKACADDILGDPPMCYRGHQGGMEGLRQKGWTIGTVCLIEYVARVCNIRYKLMGQGDNQIIKLLMPERLWREYLWNDDICRAEAKSITEKFITCLEQTFMEVGLPVKPKECWRSHNLFMYGKSMLLGQAVLPQWSKKLLRSYALSNEGVMTLGGTIGTISANCMSSSVTMRSPEMAYSMFLLLGTWTLRFLCKYHPFCRDSDLCNISYQFKIPGDRKLIVSPPCSFYSICVALLLIPSACGGAITIPFTTYICRGFPDPLSEAYSWIKLLGEGNSHTIRSVSRCFFGFIKSKKVNIDLLMISPLSANHARALSPNLSAKEESLKFLREHYGESNNIVNTEMYVSDRYQQVGGLGQLVTDPVNPLLIGELAQCFPHFVMRDLISRVQTTRTIKKISLRESKRPIIKRMQQGERDFIGYLRWRSITSGVIYSQCATQQARIVRDSGWDRTIIGVTTPHPLELCKVTCYQSTICSNPSDYIYVKRDREGHYPPYLGSTIRNKVVSMGDENVRKEPLLGVIAKLASYANWMMLGSGFRTTILDLGEKYGGEFVSQSILREYSTGDNFSGSADHRMKSGAMSDGCFINYAPQVGSDVFLSSDQMPKYGRGNTNFTLHFQALYCWIQWIVHRSGILSYGHIHMECEECIVPVTSEIPDIPDSRNLIDEPSCRRVSEVLGLERVSPVEMQDHDINNMEMFLETSSDISLIQTRFLRISLTIYLAVRVSQELMCRTQDENEDFDTGIADLQRYPRVYGMKIYEDELVLYVGVFCLLIACTKKDMGVDGVGFHRAKKYVLDRLGHAPKAQMVGLASLTVDRRMACPEVNGCLGTFCASFPVGLDEHTRGVIAHLKTVINNMGAFDKNKVPPVIYIPVLDCTPRDLSIIGLFVDTVKYHCGEVLRAYQEKEATILHVECPKQRMTHRPLLLTIYPIKASLDKMFKLLSSTELRLITINPPMISTERHISSINLSERMKRAYPVPGTMISGNNLSMYREITLPTSSVYKWEEWLSQCDEYPRNIIILGDGTGGTSLIFGTRFPKAKIYPMSYLEHGRLIPQDMGAFSPPISSKLANVNISAMLQIPDDIESDDFKSCFERFLECLNDEECWIVSDIEMRGGSILKSLQWKFLLKTHRTCVFKIYMPELDRNDDFAEEPLSALSYFLPMTGNLNYGESIIKAKSGARYVSYGDLLKTYLEQKETIHNSTAIQLIRQISKSHGYLRMISLHLSLAHLDALGFPLTSSDMVLSPCELLMGYLSHVNTHYHFIAESLKASDGRVITPLRRMKLERALQILLIATCSRYPNDEDLSQLKMMNWKHGVVKGFPFRVGVALTVGYWNHTTKKDLQAAGCVREFRLSCGAQFRQVIKTSTRMSENQHELLGFMSHVRVKDIFYSSSSTFESGTCYESLDQ</sequence>
<keyword evidence="14" id="KW-1035">Host cytoplasm</keyword>
<dbReference type="InterPro" id="IPR014023">
    <property type="entry name" value="Mononeg_RNA_pol_cat"/>
</dbReference>
<comment type="catalytic activity">
    <reaction evidence="21">
        <text>a 5'-end (5'-triphosphoguanosine)-adenylyl-adenylyl-cytidylyl-adenosine in mRNA + 2 S-adenosyl-L-methionine = a 5'-end (N(7)-methyl 5'-triphosphoguanosine)-(2'-O-methyladenylyl)-adenylyl-cytidylyl-adenosine in mRNA + 2 S-adenosyl-L-homocysteine + H(+)</text>
        <dbReference type="Rhea" id="RHEA:65376"/>
        <dbReference type="Rhea" id="RHEA-COMP:16797"/>
        <dbReference type="Rhea" id="RHEA-COMP:16798"/>
        <dbReference type="ChEBI" id="CHEBI:15378"/>
        <dbReference type="ChEBI" id="CHEBI:57856"/>
        <dbReference type="ChEBI" id="CHEBI:59789"/>
        <dbReference type="ChEBI" id="CHEBI:156483"/>
        <dbReference type="ChEBI" id="CHEBI:156484"/>
        <dbReference type="EC" id="2.1.1.375"/>
    </reaction>
</comment>
<dbReference type="GO" id="GO:0005524">
    <property type="term" value="F:ATP binding"/>
    <property type="evidence" value="ECO:0007669"/>
    <property type="project" value="UniProtKB-KW"/>
</dbReference>
<evidence type="ECO:0000256" key="3">
    <source>
        <dbReference type="ARBA" id="ARBA00012494"/>
    </source>
</evidence>
<evidence type="ECO:0000256" key="17">
    <source>
        <dbReference type="ARBA" id="ARBA00024499"/>
    </source>
</evidence>
<comment type="catalytic activity">
    <reaction evidence="20">
        <text>a 5'-end (5'-triphosphoguanosine)-adenylyl-adenylyl-cytidylyl-adenosine in mRNA + S-adenosyl-L-methionine = a 5'-end (5'-triphosphoguanosine)-(2'-O-methyladenylyl)-adenylyl-cytidylyl-adenosine in mRNA + S-adenosyl-L-homocysteine + H(+)</text>
        <dbReference type="Rhea" id="RHEA:65380"/>
        <dbReference type="Rhea" id="RHEA-COMP:16797"/>
        <dbReference type="Rhea" id="RHEA-COMP:16801"/>
        <dbReference type="ChEBI" id="CHEBI:15378"/>
        <dbReference type="ChEBI" id="CHEBI:57856"/>
        <dbReference type="ChEBI" id="CHEBI:59789"/>
        <dbReference type="ChEBI" id="CHEBI:156482"/>
        <dbReference type="ChEBI" id="CHEBI:156484"/>
    </reaction>
</comment>
<keyword evidence="23" id="KW-0175">Coiled coil</keyword>
<feature type="domain" description="RdRp catalytic" evidence="24">
    <location>
        <begin position="197"/>
        <end position="1067"/>
    </location>
</feature>
<comment type="subcellular location">
    <subcellularLocation>
        <location evidence="1">Host cytoplasm</location>
    </subcellularLocation>
    <subcellularLocation>
        <location evidence="2">Virion</location>
    </subcellularLocation>
</comment>
<keyword evidence="5" id="KW-0507">mRNA processing</keyword>
<dbReference type="GO" id="GO:0003968">
    <property type="term" value="F:RNA-directed RNA polymerase activity"/>
    <property type="evidence" value="ECO:0007669"/>
    <property type="project" value="UniProtKB-KW"/>
</dbReference>
<protein>
    <recommendedName>
        <fullName evidence="3">RNA-directed RNA polymerase</fullName>
        <ecNumber evidence="3">2.7.7.48</ecNumber>
    </recommendedName>
    <alternativeName>
        <fullName evidence="19">Replicase</fullName>
    </alternativeName>
    <alternativeName>
        <fullName evidence="18">Transcriptase</fullName>
    </alternativeName>
</protein>
<evidence type="ECO:0000256" key="11">
    <source>
        <dbReference type="ARBA" id="ARBA00022844"/>
    </source>
</evidence>
<evidence type="ECO:0000256" key="21">
    <source>
        <dbReference type="ARBA" id="ARBA00047370"/>
    </source>
</evidence>
<feature type="domain" description="Mononegavirales mRNA-capping" evidence="25">
    <location>
        <begin position="1085"/>
        <end position="1300"/>
    </location>
</feature>
<evidence type="ECO:0000256" key="20">
    <source>
        <dbReference type="ARBA" id="ARBA00047332"/>
    </source>
</evidence>
<comment type="catalytic activity">
    <reaction evidence="22">
        <text>GTP + H2O = GDP + phosphate + H(+)</text>
        <dbReference type="Rhea" id="RHEA:19669"/>
        <dbReference type="ChEBI" id="CHEBI:15377"/>
        <dbReference type="ChEBI" id="CHEBI:15378"/>
        <dbReference type="ChEBI" id="CHEBI:37565"/>
        <dbReference type="ChEBI" id="CHEBI:43474"/>
        <dbReference type="ChEBI" id="CHEBI:58189"/>
    </reaction>
</comment>
<reference evidence="26" key="1">
    <citation type="journal article" date="2022" name="bioRxiv">
        <title>Unlocking the hidden genetic diversity of varicosaviruses, the neglected plant rhabdoviruses.</title>
        <authorList>
            <person name="Bejerman N."/>
            <person name="Dietzgen R.G."/>
            <person name="Debat H."/>
        </authorList>
    </citation>
    <scope>NUCLEOTIDE SEQUENCE</scope>
</reference>
<keyword evidence="12" id="KW-0693">Viral RNA replication</keyword>
<dbReference type="Pfam" id="PF00946">
    <property type="entry name" value="Mononeg_RNA_pol"/>
    <property type="match status" value="1"/>
</dbReference>
<keyword evidence="4" id="KW-0696">RNA-directed RNA polymerase</keyword>
<evidence type="ECO:0000259" key="25">
    <source>
        <dbReference type="Pfam" id="PF14318"/>
    </source>
</evidence>
<evidence type="ECO:0000313" key="26">
    <source>
        <dbReference type="EMBL" id="DAZ90807.1"/>
    </source>
</evidence>
<evidence type="ECO:0000256" key="9">
    <source>
        <dbReference type="ARBA" id="ARBA00022741"/>
    </source>
</evidence>
<evidence type="ECO:0000256" key="8">
    <source>
        <dbReference type="ARBA" id="ARBA00022695"/>
    </source>
</evidence>
<accession>A0A9N6YIY1</accession>
<dbReference type="GO" id="GO:0030430">
    <property type="term" value="C:host cell cytoplasm"/>
    <property type="evidence" value="ECO:0007669"/>
    <property type="project" value="UniProtKB-SubCell"/>
</dbReference>
<keyword evidence="7" id="KW-0949">S-adenosyl-L-methionine</keyword>
<name>A0A9N6YIY1_9RHAB</name>
<dbReference type="EMBL" id="BK061803">
    <property type="protein sequence ID" value="DAZ90807.1"/>
    <property type="molecule type" value="Viral_cRNA"/>
</dbReference>
<organism evidence="26">
    <name type="scientific">Sciadopitys virus 1_Chi</name>
    <dbReference type="NCBI Taxonomy" id="2977987"/>
    <lineage>
        <taxon>Viruses</taxon>
        <taxon>Riboviria</taxon>
        <taxon>Orthornavirae</taxon>
        <taxon>Negarnaviricota</taxon>
        <taxon>Haploviricotina</taxon>
        <taxon>Monjiviricetes</taxon>
        <taxon>Mononegavirales</taxon>
        <taxon>Rhabdoviridae</taxon>
    </lineage>
</organism>
<keyword evidence="8" id="KW-0548">Nucleotidyltransferase</keyword>
<evidence type="ECO:0000256" key="15">
    <source>
        <dbReference type="ARBA" id="ARBA00023268"/>
    </source>
</evidence>
<evidence type="ECO:0000256" key="2">
    <source>
        <dbReference type="ARBA" id="ARBA00004328"/>
    </source>
</evidence>
<keyword evidence="6" id="KW-0808">Transferase</keyword>
<dbReference type="InterPro" id="IPR026890">
    <property type="entry name" value="Mononeg_mRNAcap"/>
</dbReference>
<proteinExistence type="predicted"/>
<evidence type="ECO:0000256" key="14">
    <source>
        <dbReference type="ARBA" id="ARBA00023200"/>
    </source>
</evidence>
<keyword evidence="15" id="KW-0511">Multifunctional enzyme</keyword>
<keyword evidence="13" id="KW-0506">mRNA capping</keyword>